<dbReference type="InterPro" id="IPR004886">
    <property type="entry name" value="Glucanosyltransferase"/>
</dbReference>
<gene>
    <name evidence="12" type="ORF">BJX66DRAFT_315178</name>
</gene>
<sequence length="625" mass="67024">MLGHLLLGCLAFATAVLGSVDPLEIQGSRFLHSSTGDQFILKGLQYSIDSATQDYDSDDVLANPSACKRDIPHFESLGINTISVYTVDSTKNHDECMRLLTAAGIYVIPYLAPLNGLDTGNVTWTTDDFATQTAIVDAFLGYDNVMAFFFQMDSTIAVERAAGNGNETEGHALFAAYAKSVVRDVKAYIASQGSYRQIPVGYAARVTELIVDEINYFTCGDAEERVDILGIRSETWCDGSTFASSGWGDLTQKIWWSSVPVVMTEYYCADSEDRDEEMNDVATLYGEDMAGDWSGGVFYTYAGSDYGLVEINDGKVSESSAFDTFASILGSSDPASTNTSSSSYSPSYYTTCSYPGPFPKQPPQPDEQYCDCTLRNSLCIAKSDSPSTHDALWENICATSSDLCRRRPNDNYAGEYGDYSMCNATVELAALLSKREDDEVEACGLKWGENVGYNPLAKERGPRWTCEHRAIGEAPPDRPYGEGRDNDPIVLGGPGEPRISVIFIVLIVVAGLLVIGLIVLAIYCVRRRHRKRAAAAAAAATATVPGAGTNAAVSGVARGKQPERPDLQSDFVETGEGSSLAPMASGGLGGASASASESAAVTGRATTIMPMEFFAPGAEDGRTSR</sequence>
<reference evidence="12 13" key="1">
    <citation type="submission" date="2024-07" db="EMBL/GenBank/DDBJ databases">
        <title>Section-level genome sequencing and comparative genomics of Aspergillus sections Usti and Cavernicolus.</title>
        <authorList>
            <consortium name="Lawrence Berkeley National Laboratory"/>
            <person name="Nybo J.L."/>
            <person name="Vesth T.C."/>
            <person name="Theobald S."/>
            <person name="Frisvad J.C."/>
            <person name="Larsen T.O."/>
            <person name="Kjaerboelling I."/>
            <person name="Rothschild-Mancinelli K."/>
            <person name="Lyhne E.K."/>
            <person name="Kogle M.E."/>
            <person name="Barry K."/>
            <person name="Clum A."/>
            <person name="Na H."/>
            <person name="Ledsgaard L."/>
            <person name="Lin J."/>
            <person name="Lipzen A."/>
            <person name="Kuo A."/>
            <person name="Riley R."/>
            <person name="Mondo S."/>
            <person name="Labutti K."/>
            <person name="Haridas S."/>
            <person name="Pangalinan J."/>
            <person name="Salamov A.A."/>
            <person name="Simmons B.A."/>
            <person name="Magnuson J.K."/>
            <person name="Chen J."/>
            <person name="Drula E."/>
            <person name="Henrissat B."/>
            <person name="Wiebenga A."/>
            <person name="Lubbers R.J."/>
            <person name="Gomes A.C."/>
            <person name="Makela M.R."/>
            <person name="Stajich J."/>
            <person name="Grigoriev I.V."/>
            <person name="Mortensen U.H."/>
            <person name="De Vries R.P."/>
            <person name="Baker S.E."/>
            <person name="Andersen M.R."/>
        </authorList>
    </citation>
    <scope>NUCLEOTIDE SEQUENCE [LARGE SCALE GENOMIC DNA]</scope>
    <source>
        <strain evidence="12 13">CBS 209.92</strain>
    </source>
</reference>
<comment type="caution">
    <text evidence="12">The sequence shown here is derived from an EMBL/GenBank/DDBJ whole genome shotgun (WGS) entry which is preliminary data.</text>
</comment>
<evidence type="ECO:0000256" key="4">
    <source>
        <dbReference type="ARBA" id="ARBA00022729"/>
    </source>
</evidence>
<proteinExistence type="inferred from homology"/>
<evidence type="ECO:0000256" key="3">
    <source>
        <dbReference type="ARBA" id="ARBA00022679"/>
    </source>
</evidence>
<evidence type="ECO:0000313" key="13">
    <source>
        <dbReference type="Proteomes" id="UP001610563"/>
    </source>
</evidence>
<evidence type="ECO:0000256" key="5">
    <source>
        <dbReference type="ARBA" id="ARBA00023157"/>
    </source>
</evidence>
<evidence type="ECO:0000256" key="7">
    <source>
        <dbReference type="ARBA" id="ARBA00023288"/>
    </source>
</evidence>
<accession>A0ABR4FQJ2</accession>
<evidence type="ECO:0000256" key="1">
    <source>
        <dbReference type="ARBA" id="ARBA00004609"/>
    </source>
</evidence>
<keyword evidence="4 9" id="KW-0732">Signal</keyword>
<evidence type="ECO:0000256" key="8">
    <source>
        <dbReference type="ARBA" id="ARBA00025026"/>
    </source>
</evidence>
<keyword evidence="11" id="KW-0812">Transmembrane</keyword>
<keyword evidence="9 11" id="KW-0472">Membrane</keyword>
<feature type="signal peptide" evidence="9">
    <location>
        <begin position="1"/>
        <end position="18"/>
    </location>
</feature>
<dbReference type="Proteomes" id="UP001610563">
    <property type="component" value="Unassembled WGS sequence"/>
</dbReference>
<dbReference type="EMBL" id="JBFTWV010000149">
    <property type="protein sequence ID" value="KAL2785292.1"/>
    <property type="molecule type" value="Genomic_DNA"/>
</dbReference>
<dbReference type="PANTHER" id="PTHR31468:SF2">
    <property type="entry name" value="1,3-BETA-GLUCANOSYLTRANSFERASE GAS1"/>
    <property type="match status" value="1"/>
</dbReference>
<evidence type="ECO:0000256" key="10">
    <source>
        <dbReference type="SAM" id="MobiDB-lite"/>
    </source>
</evidence>
<organism evidence="12 13">
    <name type="scientific">Aspergillus keveii</name>
    <dbReference type="NCBI Taxonomy" id="714993"/>
    <lineage>
        <taxon>Eukaryota</taxon>
        <taxon>Fungi</taxon>
        <taxon>Dikarya</taxon>
        <taxon>Ascomycota</taxon>
        <taxon>Pezizomycotina</taxon>
        <taxon>Eurotiomycetes</taxon>
        <taxon>Eurotiomycetidae</taxon>
        <taxon>Eurotiales</taxon>
        <taxon>Aspergillaceae</taxon>
        <taxon>Aspergillus</taxon>
        <taxon>Aspergillus subgen. Nidulantes</taxon>
    </lineage>
</organism>
<name>A0ABR4FQJ2_9EURO</name>
<keyword evidence="5" id="KW-1015">Disulfide bond</keyword>
<feature type="chain" id="PRO_5044966742" description="1,3-beta-glucanosyltransferase" evidence="9">
    <location>
        <begin position="19"/>
        <end position="625"/>
    </location>
</feature>
<keyword evidence="9" id="KW-0336">GPI-anchor</keyword>
<keyword evidence="6" id="KW-0325">Glycoprotein</keyword>
<comment type="similarity">
    <text evidence="2 9">Belongs to the glycosyl hydrolase 72 family.</text>
</comment>
<protein>
    <recommendedName>
        <fullName evidence="9">1,3-beta-glucanosyltransferase</fullName>
        <ecNumber evidence="9">2.4.1.-</ecNumber>
    </recommendedName>
</protein>
<dbReference type="InterPro" id="IPR017853">
    <property type="entry name" value="GH"/>
</dbReference>
<keyword evidence="3 9" id="KW-0808">Transferase</keyword>
<feature type="transmembrane region" description="Helical" evidence="11">
    <location>
        <begin position="501"/>
        <end position="525"/>
    </location>
</feature>
<evidence type="ECO:0000313" key="12">
    <source>
        <dbReference type="EMBL" id="KAL2785292.1"/>
    </source>
</evidence>
<keyword evidence="11" id="KW-1133">Transmembrane helix</keyword>
<dbReference type="CDD" id="cd12087">
    <property type="entry name" value="TM_EGFR-like"/>
    <property type="match status" value="1"/>
</dbReference>
<keyword evidence="7 9" id="KW-0449">Lipoprotein</keyword>
<feature type="region of interest" description="Disordered" evidence="10">
    <location>
        <begin position="555"/>
        <end position="576"/>
    </location>
</feature>
<evidence type="ECO:0000256" key="9">
    <source>
        <dbReference type="RuleBase" id="RU361209"/>
    </source>
</evidence>
<dbReference type="EC" id="2.4.1.-" evidence="9"/>
<dbReference type="SUPFAM" id="SSF51445">
    <property type="entry name" value="(Trans)glycosidases"/>
    <property type="match status" value="1"/>
</dbReference>
<comment type="function">
    <text evidence="8">Splits internally a 1,3-beta-glucan molecule and transfers the newly generated reducing end (the donor) to the non-reducing end of another 1,3-beta-glucan molecule (the acceptor) forming a 1,3-beta linkage, resulting in the elongation of 1,3-beta-glucan chains in the cell wall. Involved in cell wall morphogenesis.</text>
</comment>
<dbReference type="Gene3D" id="1.20.58.1040">
    <property type="match status" value="1"/>
</dbReference>
<evidence type="ECO:0000256" key="2">
    <source>
        <dbReference type="ARBA" id="ARBA00007528"/>
    </source>
</evidence>
<comment type="subcellular location">
    <subcellularLocation>
        <location evidence="1 9">Cell membrane</location>
        <topology evidence="1 9">Lipid-anchor</topology>
        <topology evidence="1 9">GPI-anchor</topology>
    </subcellularLocation>
</comment>
<keyword evidence="13" id="KW-1185">Reference proteome</keyword>
<evidence type="ECO:0000256" key="6">
    <source>
        <dbReference type="ARBA" id="ARBA00023180"/>
    </source>
</evidence>
<dbReference type="PANTHER" id="PTHR31468">
    <property type="entry name" value="1,3-BETA-GLUCANOSYLTRANSFERASE GAS1"/>
    <property type="match status" value="1"/>
</dbReference>
<dbReference type="Gene3D" id="3.20.20.80">
    <property type="entry name" value="Glycosidases"/>
    <property type="match status" value="1"/>
</dbReference>
<evidence type="ECO:0000256" key="11">
    <source>
        <dbReference type="SAM" id="Phobius"/>
    </source>
</evidence>
<dbReference type="Pfam" id="PF03198">
    <property type="entry name" value="Glyco_hydro_72"/>
    <property type="match status" value="1"/>
</dbReference>